<dbReference type="GO" id="GO:0000030">
    <property type="term" value="F:mannosyltransferase activity"/>
    <property type="evidence" value="ECO:0007669"/>
    <property type="project" value="InterPro"/>
</dbReference>
<dbReference type="PATRIC" id="fig|1300342.3.peg.2500"/>
<comment type="subcellular location">
    <subcellularLocation>
        <location evidence="1">Endomembrane system</location>
        <topology evidence="1">Multi-pass membrane protein</topology>
    </subcellularLocation>
</comment>
<keyword evidence="4 8" id="KW-0812">Transmembrane</keyword>
<name>A0A160DVI9_9GAMM</name>
<keyword evidence="2" id="KW-0328">Glycosyltransferase</keyword>
<dbReference type="GO" id="GO:0006493">
    <property type="term" value="P:protein O-linked glycosylation"/>
    <property type="evidence" value="ECO:0007669"/>
    <property type="project" value="InterPro"/>
</dbReference>
<dbReference type="EMBL" id="CP015249">
    <property type="protein sequence ID" value="ANB18567.1"/>
    <property type="molecule type" value="Genomic_DNA"/>
</dbReference>
<evidence type="ECO:0000313" key="10">
    <source>
        <dbReference type="EMBL" id="ANB18567.1"/>
    </source>
</evidence>
<keyword evidence="7" id="KW-0802">TPR repeat</keyword>
<dbReference type="Gene3D" id="1.25.40.10">
    <property type="entry name" value="Tetratricopeptide repeat domain"/>
    <property type="match status" value="1"/>
</dbReference>
<feature type="transmembrane region" description="Helical" evidence="8">
    <location>
        <begin position="396"/>
        <end position="415"/>
    </location>
</feature>
<dbReference type="InterPro" id="IPR003342">
    <property type="entry name" value="ArnT-like_N"/>
</dbReference>
<evidence type="ECO:0000256" key="6">
    <source>
        <dbReference type="ARBA" id="ARBA00023136"/>
    </source>
</evidence>
<dbReference type="Pfam" id="PF02366">
    <property type="entry name" value="PMT"/>
    <property type="match status" value="1"/>
</dbReference>
<feature type="transmembrane region" description="Helical" evidence="8">
    <location>
        <begin position="330"/>
        <end position="357"/>
    </location>
</feature>
<keyword evidence="6 8" id="KW-0472">Membrane</keyword>
<keyword evidence="3" id="KW-0808">Transferase</keyword>
<feature type="transmembrane region" description="Helical" evidence="8">
    <location>
        <begin position="132"/>
        <end position="154"/>
    </location>
</feature>
<protein>
    <recommendedName>
        <fullName evidence="9">ArnT-like N-terminal domain-containing protein</fullName>
    </recommendedName>
</protein>
<evidence type="ECO:0000256" key="8">
    <source>
        <dbReference type="SAM" id="Phobius"/>
    </source>
</evidence>
<evidence type="ECO:0000256" key="5">
    <source>
        <dbReference type="ARBA" id="ARBA00022989"/>
    </source>
</evidence>
<dbReference type="AlphaFoldDB" id="A0A160DVI9"/>
<accession>A0A160DVI9</accession>
<evidence type="ECO:0000259" key="9">
    <source>
        <dbReference type="Pfam" id="PF02366"/>
    </source>
</evidence>
<dbReference type="STRING" id="1300342.I596_2564"/>
<keyword evidence="5 8" id="KW-1133">Transmembrane helix</keyword>
<feature type="transmembrane region" description="Helical" evidence="8">
    <location>
        <begin position="369"/>
        <end position="390"/>
    </location>
</feature>
<feature type="repeat" description="TPR" evidence="7">
    <location>
        <begin position="612"/>
        <end position="645"/>
    </location>
</feature>
<dbReference type="InterPro" id="IPR011990">
    <property type="entry name" value="TPR-like_helical_dom_sf"/>
</dbReference>
<dbReference type="KEGG" id="dko:I596_2564"/>
<proteinExistence type="predicted"/>
<dbReference type="GO" id="GO:0012505">
    <property type="term" value="C:endomembrane system"/>
    <property type="evidence" value="ECO:0007669"/>
    <property type="project" value="UniProtKB-SubCell"/>
</dbReference>
<dbReference type="SUPFAM" id="SSF48452">
    <property type="entry name" value="TPR-like"/>
    <property type="match status" value="1"/>
</dbReference>
<feature type="transmembrane region" description="Helical" evidence="8">
    <location>
        <begin position="161"/>
        <end position="181"/>
    </location>
</feature>
<dbReference type="Proteomes" id="UP000076830">
    <property type="component" value="Chromosome"/>
</dbReference>
<dbReference type="PROSITE" id="PS50005">
    <property type="entry name" value="TPR"/>
    <property type="match status" value="1"/>
</dbReference>
<evidence type="ECO:0000256" key="3">
    <source>
        <dbReference type="ARBA" id="ARBA00022679"/>
    </source>
</evidence>
<evidence type="ECO:0000256" key="2">
    <source>
        <dbReference type="ARBA" id="ARBA00022676"/>
    </source>
</evidence>
<feature type="transmembrane region" description="Helical" evidence="8">
    <location>
        <begin position="232"/>
        <end position="250"/>
    </location>
</feature>
<evidence type="ECO:0000313" key="11">
    <source>
        <dbReference type="Proteomes" id="UP000076830"/>
    </source>
</evidence>
<evidence type="ECO:0000256" key="7">
    <source>
        <dbReference type="PROSITE-ProRule" id="PRU00339"/>
    </source>
</evidence>
<evidence type="ECO:0000256" key="4">
    <source>
        <dbReference type="ARBA" id="ARBA00022692"/>
    </source>
</evidence>
<organism evidence="10 11">
    <name type="scientific">Dokdonella koreensis DS-123</name>
    <dbReference type="NCBI Taxonomy" id="1300342"/>
    <lineage>
        <taxon>Bacteria</taxon>
        <taxon>Pseudomonadati</taxon>
        <taxon>Pseudomonadota</taxon>
        <taxon>Gammaproteobacteria</taxon>
        <taxon>Lysobacterales</taxon>
        <taxon>Rhodanobacteraceae</taxon>
        <taxon>Dokdonella</taxon>
    </lineage>
</organism>
<gene>
    <name evidence="10" type="ORF">I596_2564</name>
</gene>
<dbReference type="InterPro" id="IPR019734">
    <property type="entry name" value="TPR_rpt"/>
</dbReference>
<feature type="domain" description="ArnT-like N-terminal" evidence="9">
    <location>
        <begin position="54"/>
        <end position="214"/>
    </location>
</feature>
<keyword evidence="11" id="KW-1185">Reference proteome</keyword>
<sequence>MHRLLGGIVLLLLAALALLRSSIGTQLDGFTVDEPWHIVAGTAYVRGGERHLNPEHPPLVKLWVGAAMPEDFRLGPEPELREKAQEREWVEKTMFLDNDADRAQQRARIAMWGFHGLLLAALGVLLWRAAGFAWAAGTLAFLVLEPTIAAYLPVVMTDGPLALTLTCAVVAAGILAATWQWRWVAITGTAAGLALGTKHSALAGLLGVWLVLVAGMYAGLHHGGLRELLRRNGQLLACAALAIVVLWAQYGFRFHADRDGGDAFNRALDDKIAEVATPSLRGALEVADRLHVLPRAYLWGLADTVRTGVEGRGWPVHLVWGHRYEGRTPWFTWPAILAAKLPLALSALALLGVALLWRTPLPATVRWMLAALLAASVMHLAALAISPAAWGGVRHATPLIAAAAVLGGGAFAEAWRRRSRTLLAGCAVLLAAAFAMTIREPRLWEYHNELAGGSANAWRYFSNEGLDLGQRFNEIRAFHDREIASSGQPLYSGVWLVESQIRAARLAYRPRVETLDDTNVDGVYEGWFVYANTDRLPLPQTDWDPEEVFKDLTLVAQLGNVGIWHGRQVRPKTRASSLAFRVMEYLYKENGKDWALVARRLEEVAALMPYKVDAGVELGNAYLRLGQRDAALAAYRRLLEQKKLPLDAKVADQLRAHIARIESGQALATIEPMRNPWME</sequence>
<dbReference type="GO" id="GO:0016020">
    <property type="term" value="C:membrane"/>
    <property type="evidence" value="ECO:0007669"/>
    <property type="project" value="InterPro"/>
</dbReference>
<feature type="transmembrane region" description="Helical" evidence="8">
    <location>
        <begin position="201"/>
        <end position="220"/>
    </location>
</feature>
<evidence type="ECO:0000256" key="1">
    <source>
        <dbReference type="ARBA" id="ARBA00004127"/>
    </source>
</evidence>
<reference evidence="10 11" key="1">
    <citation type="submission" date="2016-04" db="EMBL/GenBank/DDBJ databases">
        <title>Complete genome sequence of Dokdonella koreensis DS-123T.</title>
        <authorList>
            <person name="Kim J.F."/>
            <person name="Lee H."/>
            <person name="Kwak M.-J."/>
        </authorList>
    </citation>
    <scope>NUCLEOTIDE SEQUENCE [LARGE SCALE GENOMIC DNA]</scope>
    <source>
        <strain evidence="10 11">DS-123</strain>
    </source>
</reference>
<feature type="transmembrane region" description="Helical" evidence="8">
    <location>
        <begin position="422"/>
        <end position="438"/>
    </location>
</feature>